<keyword evidence="11" id="KW-1185">Reference proteome</keyword>
<dbReference type="PANTHER" id="PTHR21343">
    <property type="entry name" value="DETHIOBIOTIN SYNTHETASE"/>
    <property type="match status" value="1"/>
</dbReference>
<evidence type="ECO:0000313" key="11">
    <source>
        <dbReference type="Proteomes" id="UP001164472"/>
    </source>
</evidence>
<evidence type="ECO:0000259" key="9">
    <source>
        <dbReference type="Pfam" id="PF07685"/>
    </source>
</evidence>
<dbReference type="InterPro" id="IPR004459">
    <property type="entry name" value="CobQ_synth"/>
</dbReference>
<dbReference type="Proteomes" id="UP001164472">
    <property type="component" value="Chromosome"/>
</dbReference>
<dbReference type="InterPro" id="IPR011698">
    <property type="entry name" value="GATase_3"/>
</dbReference>
<dbReference type="SUPFAM" id="SSF52317">
    <property type="entry name" value="Class I glutamine amidotransferase-like"/>
    <property type="match status" value="1"/>
</dbReference>
<dbReference type="GO" id="GO:0003824">
    <property type="term" value="F:catalytic activity"/>
    <property type="evidence" value="ECO:0007669"/>
    <property type="project" value="InterPro"/>
</dbReference>
<evidence type="ECO:0000313" key="10">
    <source>
        <dbReference type="EMBL" id="UZW75494.1"/>
    </source>
</evidence>
<dbReference type="InterPro" id="IPR029062">
    <property type="entry name" value="Class_I_gatase-like"/>
</dbReference>
<dbReference type="GO" id="GO:0009236">
    <property type="term" value="P:cobalamin biosynthetic process"/>
    <property type="evidence" value="ECO:0007669"/>
    <property type="project" value="UniProtKB-UniRule"/>
</dbReference>
<evidence type="ECO:0000256" key="3">
    <source>
        <dbReference type="ARBA" id="ARBA00019833"/>
    </source>
</evidence>
<evidence type="ECO:0000256" key="6">
    <source>
        <dbReference type="ARBA" id="ARBA00025166"/>
    </source>
</evidence>
<feature type="domain" description="CobQ/CobB/MinD/ParA nucleotide binding" evidence="8">
    <location>
        <begin position="17"/>
        <end position="242"/>
    </location>
</feature>
<feature type="active site" description="Nucleophile" evidence="7">
    <location>
        <position position="345"/>
    </location>
</feature>
<dbReference type="EMBL" id="CP101527">
    <property type="protein sequence ID" value="UZW75494.1"/>
    <property type="molecule type" value="Genomic_DNA"/>
</dbReference>
<dbReference type="InterPro" id="IPR033949">
    <property type="entry name" value="CobQ_GATase1"/>
</dbReference>
<protein>
    <recommendedName>
        <fullName evidence="3 7">Cobyric acid synthase</fullName>
    </recommendedName>
</protein>
<accession>A0A9E8HTK0</accession>
<dbReference type="CDD" id="cd05389">
    <property type="entry name" value="CobQ_N"/>
    <property type="match status" value="1"/>
</dbReference>
<evidence type="ECO:0000256" key="4">
    <source>
        <dbReference type="ARBA" id="ARBA00022573"/>
    </source>
</evidence>
<dbReference type="PROSITE" id="PS51274">
    <property type="entry name" value="GATASE_COBBQ"/>
    <property type="match status" value="1"/>
</dbReference>
<evidence type="ECO:0000256" key="1">
    <source>
        <dbReference type="ARBA" id="ARBA00004953"/>
    </source>
</evidence>
<name>A0A9E8HTK0_9ALTE</name>
<proteinExistence type="inferred from homology"/>
<dbReference type="PANTHER" id="PTHR21343:SF1">
    <property type="entry name" value="COBYRIC ACID SYNTHASE"/>
    <property type="match status" value="1"/>
</dbReference>
<dbReference type="RefSeq" id="WP_251813010.1">
    <property type="nucleotide sequence ID" value="NZ_CP101527.1"/>
</dbReference>
<evidence type="ECO:0000256" key="7">
    <source>
        <dbReference type="HAMAP-Rule" id="MF_00028"/>
    </source>
</evidence>
<dbReference type="InterPro" id="IPR027417">
    <property type="entry name" value="P-loop_NTPase"/>
</dbReference>
<evidence type="ECO:0000259" key="8">
    <source>
        <dbReference type="Pfam" id="PF01656"/>
    </source>
</evidence>
<dbReference type="NCBIfam" id="TIGR00313">
    <property type="entry name" value="cobQ"/>
    <property type="match status" value="1"/>
</dbReference>
<dbReference type="InterPro" id="IPR047045">
    <property type="entry name" value="CobQ_N"/>
</dbReference>
<evidence type="ECO:0000256" key="5">
    <source>
        <dbReference type="ARBA" id="ARBA00022962"/>
    </source>
</evidence>
<comment type="function">
    <text evidence="6 7">Catalyzes amidations at positions B, D, E, and G on adenosylcobyrinic A,C-diamide. NH(2) groups are provided by glutamine, and one molecule of ATP is hydrogenolyzed for each amidation.</text>
</comment>
<reference evidence="10" key="1">
    <citation type="submission" date="2022-07" db="EMBL/GenBank/DDBJ databases">
        <title>Alkalimarinus sp. nov., isolated from gut of a Alitta virens.</title>
        <authorList>
            <person name="Yang A.I."/>
            <person name="Shin N.-R."/>
        </authorList>
    </citation>
    <scope>NUCLEOTIDE SEQUENCE</scope>
    <source>
        <strain evidence="10">FA028</strain>
    </source>
</reference>
<dbReference type="HAMAP" id="MF_00028">
    <property type="entry name" value="CobQ"/>
    <property type="match status" value="1"/>
</dbReference>
<sequence length="503" mass="54997">MTEKHLNDCSPTSVGTLMVQGTTSDAGKSTLVAGICRVLKRKGVSVAPFKPQNMALNSAVTADGGEIGRAQAFQAIACELDPITDMNPILLKPTSDQGAQVIIQGKAITTMQAVQYHDYKNTARTAVFESFNRLKSQFDYVMIEGAGSPAEINLRQNDIANMGFAEQADCPVVIVADIDRGGVFAHIVGTLELLSETEQARVRGFIINRFRGDIALLQSGLDWLEERTQKPVIGVLPYLHGLYVDAEDGVNAIEKADTLPNSETLKVVVPALPRISNHTDFDPLRLHPQIEFHYIKEGEVIPACDLMILPGSKNVRHDLQWLKQQGWEDKIGKHLRYGGKLMGICGGYQMLGDMIHDPLGIEGKSGSEEGLKLLAMTTTLEPEKQLKQVSGTLNLPHQPQTEVVGYEIHAGVTQGMALNRPMLTINSESDGAVSDDNQIVGTYLHGLFDQPKALEQLLLWAGLKDVETIDYAALREESINRLADAVESHLDLNKLFDTPSLSK</sequence>
<dbReference type="Pfam" id="PF07685">
    <property type="entry name" value="GATase_3"/>
    <property type="match status" value="1"/>
</dbReference>
<comment type="similarity">
    <text evidence="2 7">Belongs to the CobB/CobQ family. CobQ subfamily.</text>
</comment>
<dbReference type="Pfam" id="PF01656">
    <property type="entry name" value="CbiA"/>
    <property type="match status" value="1"/>
</dbReference>
<feature type="active site" evidence="7">
    <location>
        <position position="445"/>
    </location>
</feature>
<evidence type="ECO:0000256" key="2">
    <source>
        <dbReference type="ARBA" id="ARBA00006205"/>
    </source>
</evidence>
<dbReference type="AlphaFoldDB" id="A0A9E8HTK0"/>
<gene>
    <name evidence="7" type="primary">cobQ</name>
    <name evidence="10" type="ORF">NNL22_02525</name>
</gene>
<dbReference type="SUPFAM" id="SSF52540">
    <property type="entry name" value="P-loop containing nucleoside triphosphate hydrolases"/>
    <property type="match status" value="1"/>
</dbReference>
<dbReference type="Gene3D" id="3.40.50.300">
    <property type="entry name" value="P-loop containing nucleotide triphosphate hydrolases"/>
    <property type="match status" value="1"/>
</dbReference>
<dbReference type="CDD" id="cd01750">
    <property type="entry name" value="GATase1_CobQ"/>
    <property type="match status" value="1"/>
</dbReference>
<dbReference type="KEGG" id="asem:NNL22_02525"/>
<dbReference type="InterPro" id="IPR002586">
    <property type="entry name" value="CobQ/CobB/MinD/ParA_Nub-bd_dom"/>
</dbReference>
<comment type="pathway">
    <text evidence="1 7">Cofactor biosynthesis; adenosylcobalamin biosynthesis.</text>
</comment>
<organism evidence="10 11">
    <name type="scientific">Alkalimarinus sediminis</name>
    <dbReference type="NCBI Taxonomy" id="1632866"/>
    <lineage>
        <taxon>Bacteria</taxon>
        <taxon>Pseudomonadati</taxon>
        <taxon>Pseudomonadota</taxon>
        <taxon>Gammaproteobacteria</taxon>
        <taxon>Alteromonadales</taxon>
        <taxon>Alteromonadaceae</taxon>
        <taxon>Alkalimarinus</taxon>
    </lineage>
</organism>
<dbReference type="Gene3D" id="3.40.50.880">
    <property type="match status" value="1"/>
</dbReference>
<dbReference type="NCBIfam" id="NF001989">
    <property type="entry name" value="PRK00784.1"/>
    <property type="match status" value="1"/>
</dbReference>
<dbReference type="GO" id="GO:0015420">
    <property type="term" value="F:ABC-type vitamin B12 transporter activity"/>
    <property type="evidence" value="ECO:0007669"/>
    <property type="project" value="UniProtKB-UniRule"/>
</dbReference>
<keyword evidence="5 7" id="KW-0315">Glutamine amidotransferase</keyword>
<keyword evidence="4 7" id="KW-0169">Cobalamin biosynthesis</keyword>
<feature type="domain" description="CobB/CobQ-like glutamine amidotransferase" evidence="9">
    <location>
        <begin position="266"/>
        <end position="451"/>
    </location>
</feature>